<dbReference type="AlphaFoldDB" id="A0A2P5X0B3"/>
<reference evidence="1 2" key="1">
    <citation type="submission" date="2015-01" db="EMBL/GenBank/DDBJ databases">
        <title>Genome of allotetraploid Gossypium barbadense reveals genomic plasticity and fiber elongation in cotton evolution.</title>
        <authorList>
            <person name="Chen X."/>
            <person name="Liu X."/>
            <person name="Zhao B."/>
            <person name="Zheng H."/>
            <person name="Hu Y."/>
            <person name="Lu G."/>
            <person name="Yang C."/>
            <person name="Chen J."/>
            <person name="Shan C."/>
            <person name="Zhang L."/>
            <person name="Zhou Y."/>
            <person name="Wang L."/>
            <person name="Guo W."/>
            <person name="Bai Y."/>
            <person name="Ruan J."/>
            <person name="Shangguan X."/>
            <person name="Mao Y."/>
            <person name="Jiang J."/>
            <person name="Zhu Y."/>
            <person name="Lei J."/>
            <person name="Kang H."/>
            <person name="Chen S."/>
            <person name="He X."/>
            <person name="Wang R."/>
            <person name="Wang Y."/>
            <person name="Chen J."/>
            <person name="Wang L."/>
            <person name="Yu S."/>
            <person name="Wang B."/>
            <person name="Wei J."/>
            <person name="Song S."/>
            <person name="Lu X."/>
            <person name="Gao Z."/>
            <person name="Gu W."/>
            <person name="Deng X."/>
            <person name="Ma D."/>
            <person name="Wang S."/>
            <person name="Liang W."/>
            <person name="Fang L."/>
            <person name="Cai C."/>
            <person name="Zhu X."/>
            <person name="Zhou B."/>
            <person name="Zhang Y."/>
            <person name="Chen Z."/>
            <person name="Xu S."/>
            <person name="Zhu R."/>
            <person name="Wang S."/>
            <person name="Zhang T."/>
            <person name="Zhao G."/>
        </authorList>
    </citation>
    <scope>NUCLEOTIDE SEQUENCE [LARGE SCALE GENOMIC DNA]</scope>
    <source>
        <strain evidence="2">cv. Xinhai21</strain>
        <tissue evidence="1">Leaf</tissue>
    </source>
</reference>
<name>A0A2P5X0B3_GOSBA</name>
<dbReference type="OrthoDB" id="1745247at2759"/>
<accession>A0A2P5X0B3</accession>
<gene>
    <name evidence="1" type="ORF">GOBAR_AA23889</name>
</gene>
<dbReference type="Proteomes" id="UP000239757">
    <property type="component" value="Unassembled WGS sequence"/>
</dbReference>
<evidence type="ECO:0000313" key="2">
    <source>
        <dbReference type="Proteomes" id="UP000239757"/>
    </source>
</evidence>
<protein>
    <submittedName>
        <fullName evidence="1">Uncharacterized protein</fullName>
    </submittedName>
</protein>
<evidence type="ECO:0000313" key="1">
    <source>
        <dbReference type="EMBL" id="PPR96780.1"/>
    </source>
</evidence>
<sequence>MTDGTSLKLLDESMKSVQQSQTSLRKDLDSLSTSFASHQQMLQEILNRLCPPTSTPPFQIEFYYFISSRLKPSGRLQTSTYPVCSLLWI</sequence>
<dbReference type="EMBL" id="KZ665985">
    <property type="protein sequence ID" value="PPR96780.1"/>
    <property type="molecule type" value="Genomic_DNA"/>
</dbReference>
<organism evidence="1 2">
    <name type="scientific">Gossypium barbadense</name>
    <name type="common">Sea Island cotton</name>
    <name type="synonym">Hibiscus barbadensis</name>
    <dbReference type="NCBI Taxonomy" id="3634"/>
    <lineage>
        <taxon>Eukaryota</taxon>
        <taxon>Viridiplantae</taxon>
        <taxon>Streptophyta</taxon>
        <taxon>Embryophyta</taxon>
        <taxon>Tracheophyta</taxon>
        <taxon>Spermatophyta</taxon>
        <taxon>Magnoliopsida</taxon>
        <taxon>eudicotyledons</taxon>
        <taxon>Gunneridae</taxon>
        <taxon>Pentapetalae</taxon>
        <taxon>rosids</taxon>
        <taxon>malvids</taxon>
        <taxon>Malvales</taxon>
        <taxon>Malvaceae</taxon>
        <taxon>Malvoideae</taxon>
        <taxon>Gossypium</taxon>
    </lineage>
</organism>
<proteinExistence type="predicted"/>